<proteinExistence type="predicted"/>
<dbReference type="InterPro" id="IPR012340">
    <property type="entry name" value="NA-bd_OB-fold"/>
</dbReference>
<dbReference type="NCBIfam" id="NF007494">
    <property type="entry name" value="PRK10089.1-3"/>
    <property type="match status" value="1"/>
</dbReference>
<dbReference type="PANTHER" id="PTHR11586">
    <property type="entry name" value="TRNA-AMINOACYLATION COFACTOR ARC1 FAMILY MEMBER"/>
    <property type="match status" value="1"/>
</dbReference>
<accession>A0ABW5KCF9</accession>
<name>A0ABW5KCF9_9FLAO</name>
<evidence type="ECO:0000256" key="3">
    <source>
        <dbReference type="PROSITE-ProRule" id="PRU00209"/>
    </source>
</evidence>
<comment type="caution">
    <text evidence="5">The sequence shown here is derived from an EMBL/GenBank/DDBJ whole genome shotgun (WGS) entry which is preliminary data.</text>
</comment>
<evidence type="ECO:0000259" key="4">
    <source>
        <dbReference type="PROSITE" id="PS50886"/>
    </source>
</evidence>
<sequence length="114" mass="12780">MPIKPEISWEDFEKIDIRSGTIVTVSDFPKAKNPSYQLEIDFGELGIRKSSAQITDLYKKEDLIGKQILAVVNFPKKQIANFFSECLILGVYGENKEVILLSTSLPVKNGFQVG</sequence>
<gene>
    <name evidence="5" type="ORF">ACFSO8_07825</name>
</gene>
<dbReference type="RefSeq" id="WP_255929437.1">
    <property type="nucleotide sequence ID" value="NZ_JANFQP010000002.1"/>
</dbReference>
<evidence type="ECO:0000313" key="5">
    <source>
        <dbReference type="EMBL" id="MFD2545367.1"/>
    </source>
</evidence>
<dbReference type="SUPFAM" id="SSF50249">
    <property type="entry name" value="Nucleic acid-binding proteins"/>
    <property type="match status" value="1"/>
</dbReference>
<keyword evidence="2 3" id="KW-0694">RNA-binding</keyword>
<evidence type="ECO:0000256" key="2">
    <source>
        <dbReference type="ARBA" id="ARBA00022884"/>
    </source>
</evidence>
<dbReference type="InterPro" id="IPR051270">
    <property type="entry name" value="Tyrosine-tRNA_ligase_regulator"/>
</dbReference>
<dbReference type="Proteomes" id="UP001597394">
    <property type="component" value="Unassembled WGS sequence"/>
</dbReference>
<dbReference type="NCBIfam" id="TIGR02222">
    <property type="entry name" value="chap_CsaA"/>
    <property type="match status" value="1"/>
</dbReference>
<dbReference type="NCBIfam" id="NF007495">
    <property type="entry name" value="PRK10089.1-4"/>
    <property type="match status" value="1"/>
</dbReference>
<dbReference type="EMBL" id="JBHULG010000002">
    <property type="protein sequence ID" value="MFD2545367.1"/>
    <property type="molecule type" value="Genomic_DNA"/>
</dbReference>
<keyword evidence="1 3" id="KW-0820">tRNA-binding</keyword>
<protein>
    <submittedName>
        <fullName evidence="5">tRNA-binding protein</fullName>
    </submittedName>
</protein>
<organism evidence="5 6">
    <name type="scientific">Kaistella montana</name>
    <dbReference type="NCBI Taxonomy" id="1849733"/>
    <lineage>
        <taxon>Bacteria</taxon>
        <taxon>Pseudomonadati</taxon>
        <taxon>Bacteroidota</taxon>
        <taxon>Flavobacteriia</taxon>
        <taxon>Flavobacteriales</taxon>
        <taxon>Weeksellaceae</taxon>
        <taxon>Chryseobacterium group</taxon>
        <taxon>Kaistella</taxon>
    </lineage>
</organism>
<dbReference type="PANTHER" id="PTHR11586:SF37">
    <property type="entry name" value="TRNA-BINDING DOMAIN-CONTAINING PROTEIN"/>
    <property type="match status" value="1"/>
</dbReference>
<dbReference type="Pfam" id="PF01588">
    <property type="entry name" value="tRNA_bind"/>
    <property type="match status" value="1"/>
</dbReference>
<keyword evidence="6" id="KW-1185">Reference proteome</keyword>
<dbReference type="Gene3D" id="2.40.50.140">
    <property type="entry name" value="Nucleic acid-binding proteins"/>
    <property type="match status" value="1"/>
</dbReference>
<dbReference type="InterPro" id="IPR008231">
    <property type="entry name" value="CsaA"/>
</dbReference>
<feature type="domain" description="TRNA-binding" evidence="4">
    <location>
        <begin position="11"/>
        <end position="114"/>
    </location>
</feature>
<reference evidence="6" key="1">
    <citation type="journal article" date="2019" name="Int. J. Syst. Evol. Microbiol.">
        <title>The Global Catalogue of Microorganisms (GCM) 10K type strain sequencing project: providing services to taxonomists for standard genome sequencing and annotation.</title>
        <authorList>
            <consortium name="The Broad Institute Genomics Platform"/>
            <consortium name="The Broad Institute Genome Sequencing Center for Infectious Disease"/>
            <person name="Wu L."/>
            <person name="Ma J."/>
        </authorList>
    </citation>
    <scope>NUCLEOTIDE SEQUENCE [LARGE SCALE GENOMIC DNA]</scope>
    <source>
        <strain evidence="6">KCTC 52204</strain>
    </source>
</reference>
<dbReference type="PROSITE" id="PS50886">
    <property type="entry name" value="TRBD"/>
    <property type="match status" value="1"/>
</dbReference>
<evidence type="ECO:0000313" key="6">
    <source>
        <dbReference type="Proteomes" id="UP001597394"/>
    </source>
</evidence>
<dbReference type="CDD" id="cd02798">
    <property type="entry name" value="tRNA_bind_CsaA"/>
    <property type="match status" value="1"/>
</dbReference>
<evidence type="ECO:0000256" key="1">
    <source>
        <dbReference type="ARBA" id="ARBA00022555"/>
    </source>
</evidence>
<dbReference type="InterPro" id="IPR002547">
    <property type="entry name" value="tRNA-bd_dom"/>
</dbReference>